<dbReference type="Gene3D" id="1.10.150.20">
    <property type="entry name" value="5' to 3' exonuclease, C-terminal subdomain"/>
    <property type="match status" value="1"/>
</dbReference>
<dbReference type="InterPro" id="IPR000085">
    <property type="entry name" value="RuvA"/>
</dbReference>
<comment type="caution">
    <text evidence="8">The sequence shown here is derived from an EMBL/GenBank/DDBJ whole genome shotgun (WGS) entry which is preliminary data.</text>
</comment>
<dbReference type="Proteomes" id="UP000769766">
    <property type="component" value="Unassembled WGS sequence"/>
</dbReference>
<comment type="subcellular location">
    <subcellularLocation>
        <location evidence="6">Cytoplasm</location>
    </subcellularLocation>
</comment>
<dbReference type="InterPro" id="IPR011114">
    <property type="entry name" value="RuvA_C"/>
</dbReference>
<dbReference type="GO" id="GO:0006281">
    <property type="term" value="P:DNA repair"/>
    <property type="evidence" value="ECO:0007669"/>
    <property type="project" value="UniProtKB-UniRule"/>
</dbReference>
<dbReference type="SUPFAM" id="SSF46929">
    <property type="entry name" value="DNA helicase RuvA subunit, C-terminal domain"/>
    <property type="match status" value="1"/>
</dbReference>
<keyword evidence="1 6" id="KW-0963">Cytoplasm</keyword>
<evidence type="ECO:0000256" key="3">
    <source>
        <dbReference type="ARBA" id="ARBA00023125"/>
    </source>
</evidence>
<keyword evidence="5 6" id="KW-0234">DNA repair</keyword>
<dbReference type="GO" id="GO:0009379">
    <property type="term" value="C:Holliday junction helicase complex"/>
    <property type="evidence" value="ECO:0007669"/>
    <property type="project" value="InterPro"/>
</dbReference>
<sequence>MIARITGQLAYKSVNYLIVEVHGIGYQVTVPLSTYYRLPEPPETLTLHIHTYVKEDAFNLFGFLSLEEREMFESLLKVNKVGPRLALSLLSGMSLEEMKQALGEGNVARISAIPGVGVKTAERLVLELRGKLVPAAAAPPGWKGGRAELQVLHDATSALLNLGYKRPEAEKAIGQARVKWEKEAGGAELPLEGLIRQALNLLSPAKG</sequence>
<keyword evidence="4 6" id="KW-0233">DNA recombination</keyword>
<gene>
    <name evidence="6 8" type="primary">ruvA</name>
    <name evidence="8" type="ORF">HYY20_06755</name>
</gene>
<dbReference type="Pfam" id="PF07499">
    <property type="entry name" value="RuvA_C"/>
    <property type="match status" value="1"/>
</dbReference>
<keyword evidence="2 6" id="KW-0227">DNA damage</keyword>
<protein>
    <recommendedName>
        <fullName evidence="6">Holliday junction branch migration complex subunit RuvA</fullName>
    </recommendedName>
</protein>
<feature type="region of interest" description="Domain III" evidence="6">
    <location>
        <begin position="147"/>
        <end position="207"/>
    </location>
</feature>
<dbReference type="Pfam" id="PF14520">
    <property type="entry name" value="HHH_5"/>
    <property type="match status" value="1"/>
</dbReference>
<dbReference type="CDD" id="cd14332">
    <property type="entry name" value="UBA_RuvA_C"/>
    <property type="match status" value="1"/>
</dbReference>
<evidence type="ECO:0000256" key="1">
    <source>
        <dbReference type="ARBA" id="ARBA00022490"/>
    </source>
</evidence>
<dbReference type="GO" id="GO:0006310">
    <property type="term" value="P:DNA recombination"/>
    <property type="evidence" value="ECO:0007669"/>
    <property type="project" value="UniProtKB-UniRule"/>
</dbReference>
<dbReference type="SUPFAM" id="SSF50249">
    <property type="entry name" value="Nucleic acid-binding proteins"/>
    <property type="match status" value="1"/>
</dbReference>
<dbReference type="Pfam" id="PF01330">
    <property type="entry name" value="RuvA_N"/>
    <property type="match status" value="1"/>
</dbReference>
<dbReference type="InterPro" id="IPR003583">
    <property type="entry name" value="Hlx-hairpin-Hlx_DNA-bd_motif"/>
</dbReference>
<proteinExistence type="inferred from homology"/>
<evidence type="ECO:0000256" key="6">
    <source>
        <dbReference type="HAMAP-Rule" id="MF_00031"/>
    </source>
</evidence>
<feature type="region of interest" description="Domain I" evidence="6">
    <location>
        <begin position="1"/>
        <end position="64"/>
    </location>
</feature>
<dbReference type="GO" id="GO:0009378">
    <property type="term" value="F:four-way junction helicase activity"/>
    <property type="evidence" value="ECO:0007669"/>
    <property type="project" value="InterPro"/>
</dbReference>
<reference evidence="8" key="1">
    <citation type="submission" date="2020-07" db="EMBL/GenBank/DDBJ databases">
        <title>Huge and variable diversity of episymbiotic CPR bacteria and DPANN archaea in groundwater ecosystems.</title>
        <authorList>
            <person name="He C.Y."/>
            <person name="Keren R."/>
            <person name="Whittaker M."/>
            <person name="Farag I.F."/>
            <person name="Doudna J."/>
            <person name="Cate J.H.D."/>
            <person name="Banfield J.F."/>
        </authorList>
    </citation>
    <scope>NUCLEOTIDE SEQUENCE</scope>
    <source>
        <strain evidence="8">NC_groundwater_672_Ag_B-0.1um_62_36</strain>
    </source>
</reference>
<dbReference type="EMBL" id="JACPRF010000205">
    <property type="protein sequence ID" value="MBI2876563.1"/>
    <property type="molecule type" value="Genomic_DNA"/>
</dbReference>
<comment type="function">
    <text evidence="6">The RuvA-RuvB-RuvC complex processes Holliday junction (HJ) DNA during genetic recombination and DNA repair, while the RuvA-RuvB complex plays an important role in the rescue of blocked DNA replication forks via replication fork reversal (RFR). RuvA specifically binds to HJ cruciform DNA, conferring on it an open structure. The RuvB hexamer acts as an ATP-dependent pump, pulling dsDNA into and through the RuvAB complex. HJ branch migration allows RuvC to scan DNA until it finds its consensus sequence, where it cleaves and resolves the cruciform DNA.</text>
</comment>
<dbReference type="GO" id="GO:0005524">
    <property type="term" value="F:ATP binding"/>
    <property type="evidence" value="ECO:0007669"/>
    <property type="project" value="InterPro"/>
</dbReference>
<evidence type="ECO:0000256" key="5">
    <source>
        <dbReference type="ARBA" id="ARBA00023204"/>
    </source>
</evidence>
<dbReference type="NCBIfam" id="TIGR00084">
    <property type="entry name" value="ruvA"/>
    <property type="match status" value="1"/>
</dbReference>
<dbReference type="Gene3D" id="2.40.50.140">
    <property type="entry name" value="Nucleic acid-binding proteins"/>
    <property type="match status" value="1"/>
</dbReference>
<evidence type="ECO:0000259" key="7">
    <source>
        <dbReference type="SMART" id="SM00278"/>
    </source>
</evidence>
<comment type="caution">
    <text evidence="6">Lacks conserved residue(s) required for the propagation of feature annotation.</text>
</comment>
<feature type="domain" description="Helix-hairpin-helix DNA-binding motif class 1" evidence="7">
    <location>
        <begin position="73"/>
        <end position="92"/>
    </location>
</feature>
<comment type="subunit">
    <text evidence="6">Homotetramer. Forms an RuvA(8)-RuvB(12)-Holliday junction (HJ) complex. HJ DNA is sandwiched between 2 RuvA tetramers; dsDNA enters through RuvA and exits via RuvB. An RuvB hexamer assembles on each DNA strand where it exits the tetramer. Each RuvB hexamer is contacted by two RuvA subunits (via domain III) on 2 adjacent RuvB subunits; this complex drives branch migration. In the full resolvosome a probable DNA-RuvA(4)-RuvB(12)-RuvC(2) complex forms which resolves the HJ.</text>
</comment>
<dbReference type="GO" id="GO:0048476">
    <property type="term" value="C:Holliday junction resolvase complex"/>
    <property type="evidence" value="ECO:0007669"/>
    <property type="project" value="UniProtKB-UniRule"/>
</dbReference>
<evidence type="ECO:0000313" key="9">
    <source>
        <dbReference type="Proteomes" id="UP000769766"/>
    </source>
</evidence>
<dbReference type="InterPro" id="IPR010994">
    <property type="entry name" value="RuvA_2-like"/>
</dbReference>
<organism evidence="8 9">
    <name type="scientific">Tectimicrobiota bacterium</name>
    <dbReference type="NCBI Taxonomy" id="2528274"/>
    <lineage>
        <taxon>Bacteria</taxon>
        <taxon>Pseudomonadati</taxon>
        <taxon>Nitrospinota/Tectimicrobiota group</taxon>
        <taxon>Candidatus Tectimicrobiota</taxon>
    </lineage>
</organism>
<evidence type="ECO:0000256" key="2">
    <source>
        <dbReference type="ARBA" id="ARBA00022763"/>
    </source>
</evidence>
<dbReference type="AlphaFoldDB" id="A0A932CNI4"/>
<keyword evidence="3 6" id="KW-0238">DNA-binding</keyword>
<accession>A0A932CNI4</accession>
<comment type="domain">
    <text evidence="6">Has three domains with a flexible linker between the domains II and III and assumes an 'L' shape. Domain III is highly mobile and contacts RuvB.</text>
</comment>
<evidence type="ECO:0000313" key="8">
    <source>
        <dbReference type="EMBL" id="MBI2876563.1"/>
    </source>
</evidence>
<comment type="similarity">
    <text evidence="6">Belongs to the RuvA family.</text>
</comment>
<dbReference type="GO" id="GO:0005737">
    <property type="term" value="C:cytoplasm"/>
    <property type="evidence" value="ECO:0007669"/>
    <property type="project" value="UniProtKB-SubCell"/>
</dbReference>
<evidence type="ECO:0000256" key="4">
    <source>
        <dbReference type="ARBA" id="ARBA00023172"/>
    </source>
</evidence>
<dbReference type="SUPFAM" id="SSF47781">
    <property type="entry name" value="RuvA domain 2-like"/>
    <property type="match status" value="1"/>
</dbReference>
<dbReference type="InterPro" id="IPR036267">
    <property type="entry name" value="RuvA_C_sf"/>
</dbReference>
<dbReference type="SMART" id="SM00278">
    <property type="entry name" value="HhH1"/>
    <property type="match status" value="2"/>
</dbReference>
<feature type="domain" description="Helix-hairpin-helix DNA-binding motif class 1" evidence="7">
    <location>
        <begin position="108"/>
        <end position="127"/>
    </location>
</feature>
<dbReference type="HAMAP" id="MF_00031">
    <property type="entry name" value="DNA_HJ_migration_RuvA"/>
    <property type="match status" value="1"/>
</dbReference>
<dbReference type="InterPro" id="IPR012340">
    <property type="entry name" value="NA-bd_OB-fold"/>
</dbReference>
<name>A0A932CNI4_UNCTE</name>
<dbReference type="Gene3D" id="1.10.8.10">
    <property type="entry name" value="DNA helicase RuvA subunit, C-terminal domain"/>
    <property type="match status" value="1"/>
</dbReference>
<dbReference type="GO" id="GO:0000400">
    <property type="term" value="F:four-way junction DNA binding"/>
    <property type="evidence" value="ECO:0007669"/>
    <property type="project" value="UniProtKB-UniRule"/>
</dbReference>
<dbReference type="InterPro" id="IPR013849">
    <property type="entry name" value="DNA_helicase_Holl-junc_RuvA_I"/>
</dbReference>